<organism evidence="2 3">
    <name type="scientific">Gemmata algarum</name>
    <dbReference type="NCBI Taxonomy" id="2975278"/>
    <lineage>
        <taxon>Bacteria</taxon>
        <taxon>Pseudomonadati</taxon>
        <taxon>Planctomycetota</taxon>
        <taxon>Planctomycetia</taxon>
        <taxon>Gemmatales</taxon>
        <taxon>Gemmataceae</taxon>
        <taxon>Gemmata</taxon>
    </lineage>
</organism>
<accession>A0ABU5F4Q1</accession>
<reference evidence="3" key="1">
    <citation type="journal article" date="2023" name="Mar. Drugs">
        <title>Gemmata algarum, a Novel Planctomycete Isolated from an Algal Mat, Displays Antimicrobial Activity.</title>
        <authorList>
            <person name="Kumar G."/>
            <person name="Kallscheuer N."/>
            <person name="Kashif M."/>
            <person name="Ahamad S."/>
            <person name="Jagadeeshwari U."/>
            <person name="Pannikurungottu S."/>
            <person name="Haufschild T."/>
            <person name="Kabuu M."/>
            <person name="Sasikala C."/>
            <person name="Jogler C."/>
            <person name="Ramana C."/>
        </authorList>
    </citation>
    <scope>NUCLEOTIDE SEQUENCE [LARGE SCALE GENOMIC DNA]</scope>
    <source>
        <strain evidence="3">JC673</strain>
    </source>
</reference>
<feature type="transmembrane region" description="Helical" evidence="1">
    <location>
        <begin position="41"/>
        <end position="67"/>
    </location>
</feature>
<keyword evidence="1" id="KW-0812">Transmembrane</keyword>
<keyword evidence="1" id="KW-0472">Membrane</keyword>
<feature type="transmembrane region" description="Helical" evidence="1">
    <location>
        <begin position="79"/>
        <end position="100"/>
    </location>
</feature>
<feature type="transmembrane region" description="Helical" evidence="1">
    <location>
        <begin position="12"/>
        <end position="29"/>
    </location>
</feature>
<dbReference type="Proteomes" id="UP001272242">
    <property type="component" value="Unassembled WGS sequence"/>
</dbReference>
<sequence>MPMVRESIIREAILAAVICAAGIPAHLLWGVKETGPGRAELLTFVAVTSLFCATLFLLSSGTVAWVLRQNNRPAHSAADLGLFAIWCSLTVWGGVTTRFLD</sequence>
<name>A0ABU5F4Q1_9BACT</name>
<keyword evidence="3" id="KW-1185">Reference proteome</keyword>
<comment type="caution">
    <text evidence="2">The sequence shown here is derived from an EMBL/GenBank/DDBJ whole genome shotgun (WGS) entry which is preliminary data.</text>
</comment>
<keyword evidence="1" id="KW-1133">Transmembrane helix</keyword>
<evidence type="ECO:0000313" key="2">
    <source>
        <dbReference type="EMBL" id="MDY3562555.1"/>
    </source>
</evidence>
<dbReference type="RefSeq" id="WP_320688872.1">
    <property type="nucleotide sequence ID" value="NZ_JAXBLV010000217.1"/>
</dbReference>
<evidence type="ECO:0000256" key="1">
    <source>
        <dbReference type="SAM" id="Phobius"/>
    </source>
</evidence>
<dbReference type="EMBL" id="JAXBLV010000217">
    <property type="protein sequence ID" value="MDY3562555.1"/>
    <property type="molecule type" value="Genomic_DNA"/>
</dbReference>
<evidence type="ECO:0000313" key="3">
    <source>
        <dbReference type="Proteomes" id="UP001272242"/>
    </source>
</evidence>
<gene>
    <name evidence="2" type="ORF">R5W23_004021</name>
</gene>
<proteinExistence type="predicted"/>
<protein>
    <submittedName>
        <fullName evidence="2">Uncharacterized protein</fullName>
    </submittedName>
</protein>